<organism evidence="1 2">
    <name type="scientific">Elysia crispata</name>
    <name type="common">lettuce slug</name>
    <dbReference type="NCBI Taxonomy" id="231223"/>
    <lineage>
        <taxon>Eukaryota</taxon>
        <taxon>Metazoa</taxon>
        <taxon>Spiralia</taxon>
        <taxon>Lophotrochozoa</taxon>
        <taxon>Mollusca</taxon>
        <taxon>Gastropoda</taxon>
        <taxon>Heterobranchia</taxon>
        <taxon>Euthyneura</taxon>
        <taxon>Panpulmonata</taxon>
        <taxon>Sacoglossa</taxon>
        <taxon>Placobranchoidea</taxon>
        <taxon>Plakobranchidae</taxon>
        <taxon>Elysia</taxon>
    </lineage>
</organism>
<feature type="non-terminal residue" evidence="1">
    <location>
        <position position="1"/>
    </location>
</feature>
<evidence type="ECO:0000313" key="2">
    <source>
        <dbReference type="Proteomes" id="UP001283361"/>
    </source>
</evidence>
<reference evidence="1" key="1">
    <citation type="journal article" date="2023" name="G3 (Bethesda)">
        <title>A reference genome for the long-term kleptoplast-retaining sea slug Elysia crispata morphotype clarki.</title>
        <authorList>
            <person name="Eastman K.E."/>
            <person name="Pendleton A.L."/>
            <person name="Shaikh M.A."/>
            <person name="Suttiyut T."/>
            <person name="Ogas R."/>
            <person name="Tomko P."/>
            <person name="Gavelis G."/>
            <person name="Widhalm J.R."/>
            <person name="Wisecaver J.H."/>
        </authorList>
    </citation>
    <scope>NUCLEOTIDE SEQUENCE</scope>
    <source>
        <strain evidence="1">ECLA1</strain>
    </source>
</reference>
<gene>
    <name evidence="1" type="ORF">RRG08_010755</name>
</gene>
<sequence length="104" mass="11807">EFQCPLALVCLSYFIRLRNHRSSPSVQFVTSRPQASAVDCSSDVAVQTKSMGYVVTSLSSCCFWGDWCFRKQPSPLELKVGDVLPSSKDFSFSNSWMWRKIVRT</sequence>
<proteinExistence type="predicted"/>
<protein>
    <submittedName>
        <fullName evidence="1">Uncharacterized protein</fullName>
    </submittedName>
</protein>
<dbReference type="AlphaFoldDB" id="A0AAE1DRL3"/>
<accession>A0AAE1DRL3</accession>
<keyword evidence="2" id="KW-1185">Reference proteome</keyword>
<evidence type="ECO:0000313" key="1">
    <source>
        <dbReference type="EMBL" id="KAK3780314.1"/>
    </source>
</evidence>
<comment type="caution">
    <text evidence="1">The sequence shown here is derived from an EMBL/GenBank/DDBJ whole genome shotgun (WGS) entry which is preliminary data.</text>
</comment>
<dbReference type="Proteomes" id="UP001283361">
    <property type="component" value="Unassembled WGS sequence"/>
</dbReference>
<name>A0AAE1DRL3_9GAST</name>
<dbReference type="EMBL" id="JAWDGP010002742">
    <property type="protein sequence ID" value="KAK3780314.1"/>
    <property type="molecule type" value="Genomic_DNA"/>
</dbReference>